<dbReference type="OrthoDB" id="9811314at2"/>
<gene>
    <name evidence="11" type="ORF">EV194_102246</name>
</gene>
<dbReference type="Proteomes" id="UP000295221">
    <property type="component" value="Unassembled WGS sequence"/>
</dbReference>
<dbReference type="InterPro" id="IPR050626">
    <property type="entry name" value="Peptidase_M16"/>
</dbReference>
<feature type="domain" description="Peptidase M16 N-terminal" evidence="9">
    <location>
        <begin position="65"/>
        <end position="184"/>
    </location>
</feature>
<feature type="domain" description="Peptidase M16 C-terminal" evidence="10">
    <location>
        <begin position="224"/>
        <end position="404"/>
    </location>
</feature>
<dbReference type="Gene3D" id="3.30.830.10">
    <property type="entry name" value="Metalloenzyme, LuxS/M16 peptidase-like"/>
    <property type="match status" value="4"/>
</dbReference>
<dbReference type="GO" id="GO:0046872">
    <property type="term" value="F:metal ion binding"/>
    <property type="evidence" value="ECO:0007669"/>
    <property type="project" value="UniProtKB-KW"/>
</dbReference>
<comment type="cofactor">
    <cofactor evidence="1">
        <name>Zn(2+)</name>
        <dbReference type="ChEBI" id="CHEBI:29105"/>
    </cofactor>
</comment>
<evidence type="ECO:0000256" key="4">
    <source>
        <dbReference type="ARBA" id="ARBA00022723"/>
    </source>
</evidence>
<organism evidence="11 12">
    <name type="scientific">Natronoflexus pectinivorans</name>
    <dbReference type="NCBI Taxonomy" id="682526"/>
    <lineage>
        <taxon>Bacteria</taxon>
        <taxon>Pseudomonadati</taxon>
        <taxon>Bacteroidota</taxon>
        <taxon>Bacteroidia</taxon>
        <taxon>Marinilabiliales</taxon>
        <taxon>Marinilabiliaceae</taxon>
        <taxon>Natronoflexus</taxon>
    </lineage>
</organism>
<evidence type="ECO:0000256" key="8">
    <source>
        <dbReference type="RuleBase" id="RU004447"/>
    </source>
</evidence>
<dbReference type="PANTHER" id="PTHR43690:SF34">
    <property type="entry name" value="ZINC PROTEASE PQQL-LIKE"/>
    <property type="match status" value="1"/>
</dbReference>
<dbReference type="InterPro" id="IPR011765">
    <property type="entry name" value="Pept_M16_N"/>
</dbReference>
<keyword evidence="5" id="KW-0378">Hydrolase</keyword>
<reference evidence="11 12" key="1">
    <citation type="submission" date="2019-03" db="EMBL/GenBank/DDBJ databases">
        <title>Genomic Encyclopedia of Type Strains, Phase IV (KMG-IV): sequencing the most valuable type-strain genomes for metagenomic binning, comparative biology and taxonomic classification.</title>
        <authorList>
            <person name="Goeker M."/>
        </authorList>
    </citation>
    <scope>NUCLEOTIDE SEQUENCE [LARGE SCALE GENOMIC DNA]</scope>
    <source>
        <strain evidence="11 12">DSM 24179</strain>
    </source>
</reference>
<dbReference type="Pfam" id="PF05193">
    <property type="entry name" value="Peptidase_M16_C"/>
    <property type="match status" value="2"/>
</dbReference>
<keyword evidence="3 11" id="KW-0645">Protease</keyword>
<evidence type="ECO:0000259" key="10">
    <source>
        <dbReference type="Pfam" id="PF05193"/>
    </source>
</evidence>
<protein>
    <submittedName>
        <fullName evidence="11">Zinc protease</fullName>
    </submittedName>
</protein>
<keyword evidence="12" id="KW-1185">Reference proteome</keyword>
<keyword evidence="4" id="KW-0479">Metal-binding</keyword>
<dbReference type="InterPro" id="IPR007863">
    <property type="entry name" value="Peptidase_M16_C"/>
</dbReference>
<dbReference type="InterPro" id="IPR001431">
    <property type="entry name" value="Pept_M16_Zn_BS"/>
</dbReference>
<name>A0A4R2GM59_9BACT</name>
<dbReference type="GO" id="GO:0004222">
    <property type="term" value="F:metalloendopeptidase activity"/>
    <property type="evidence" value="ECO:0007669"/>
    <property type="project" value="InterPro"/>
</dbReference>
<proteinExistence type="inferred from homology"/>
<keyword evidence="6" id="KW-0862">Zinc</keyword>
<comment type="similarity">
    <text evidence="2 8">Belongs to the peptidase M16 family.</text>
</comment>
<evidence type="ECO:0000256" key="2">
    <source>
        <dbReference type="ARBA" id="ARBA00007261"/>
    </source>
</evidence>
<keyword evidence="7" id="KW-0482">Metalloprotease</keyword>
<dbReference type="PROSITE" id="PS00143">
    <property type="entry name" value="INSULINASE"/>
    <property type="match status" value="1"/>
</dbReference>
<comment type="caution">
    <text evidence="11">The sequence shown here is derived from an EMBL/GenBank/DDBJ whole genome shotgun (WGS) entry which is preliminary data.</text>
</comment>
<evidence type="ECO:0000256" key="6">
    <source>
        <dbReference type="ARBA" id="ARBA00022833"/>
    </source>
</evidence>
<sequence length="954" mass="109606">MVFFVLSLILFKMKLISKNLLTVLGCFFAFSSLTAQNLAEIPVPLDPMVRTGTLQNGLTYYIRYNEEPQDRASFYIVQNVGALLEEDHQNGLAHFLEHMAFNGTENFEGKGILNTLERHGVAFGRNINAFTSFNETVYNISDVPVNRPGILDTCLLILYDWSNGLLLTDEEIELERGVILEEWRTRRNSNVRMRDQWFPVLFEGSMYAVRDVIGDTTVIKYHDPEVLRQFYHDWYRTDLQAIIMVGQFDVDEMEEKVIELFSKIPAVENAMERPFFEIPEREGTAFVVATDREATQTSITIYIPRRNLDLQNKTLENLRSGYIRSLYNSMTSARIQELLQQGTPPFINGYTQAGGFMRGYDSYAIGVTANPGEAEKALEAIMIETERVLRHGFTENELARAKSNILTNLESRYNDRGKIRNDVFARQLQNHYLINAVVPGIEFEYEFANQVIPGITVEEVSAIAREWIREDNRTIVVTGPDNIEHITEASALSIMDGVKLAEIAPYEDRLLAESLIEEGLPGSSIEKTVILEDFDAVEWTLSNGVRVVYRHADYEKDNVLLSAYSPGGSSVKGNDFVPSITLFNELITSYGVGDFDAVSLQQMLSGKRVSVRPMVYDFSETISGNAAPRDFETMMQLVYLYFEQPRFDEEAHNALMSRYVSFVSNMQNEPRKIMSDSITLLLSDFHPRVRNLDVSLINEVCFEQIRAIYQDRIQDASDFVFFIVGNMDEDVVRLMSKQYLGSLTSTGREETWVDHGIRFPQGQQKKQIEIPLEIPKANVNVFYSREMDYSPENLMYLRVLRGILNLRYIETIREDEGGTYGVSVGWSMNRKPVQTGGIQMRFETDPERVDHLKPILYREIEKIIAEGPTQDDFQKTIENILKDREQARRHNSFWLNSIYNFYREGVNHADEENFEEIARNMTLDDIHQFVIEFFNEADLMDILFLPQAEIVSAN</sequence>
<dbReference type="GO" id="GO:0006508">
    <property type="term" value="P:proteolysis"/>
    <property type="evidence" value="ECO:0007669"/>
    <property type="project" value="UniProtKB-KW"/>
</dbReference>
<evidence type="ECO:0000313" key="12">
    <source>
        <dbReference type="Proteomes" id="UP000295221"/>
    </source>
</evidence>
<dbReference type="PANTHER" id="PTHR43690">
    <property type="entry name" value="NARDILYSIN"/>
    <property type="match status" value="1"/>
</dbReference>
<feature type="domain" description="Peptidase M16 C-terminal" evidence="10">
    <location>
        <begin position="703"/>
        <end position="879"/>
    </location>
</feature>
<dbReference type="SUPFAM" id="SSF63411">
    <property type="entry name" value="LuxS/MPP-like metallohydrolase"/>
    <property type="match status" value="4"/>
</dbReference>
<evidence type="ECO:0000313" key="11">
    <source>
        <dbReference type="EMBL" id="TCO09817.1"/>
    </source>
</evidence>
<dbReference type="EMBL" id="SLWK01000002">
    <property type="protein sequence ID" value="TCO09817.1"/>
    <property type="molecule type" value="Genomic_DNA"/>
</dbReference>
<dbReference type="AlphaFoldDB" id="A0A4R2GM59"/>
<evidence type="ECO:0000256" key="7">
    <source>
        <dbReference type="ARBA" id="ARBA00023049"/>
    </source>
</evidence>
<evidence type="ECO:0000259" key="9">
    <source>
        <dbReference type="Pfam" id="PF00675"/>
    </source>
</evidence>
<dbReference type="Pfam" id="PF00675">
    <property type="entry name" value="Peptidase_M16"/>
    <property type="match status" value="1"/>
</dbReference>
<evidence type="ECO:0000256" key="3">
    <source>
        <dbReference type="ARBA" id="ARBA00022670"/>
    </source>
</evidence>
<evidence type="ECO:0000256" key="1">
    <source>
        <dbReference type="ARBA" id="ARBA00001947"/>
    </source>
</evidence>
<accession>A0A4R2GM59</accession>
<dbReference type="InterPro" id="IPR011249">
    <property type="entry name" value="Metalloenz_LuxS/M16"/>
</dbReference>
<evidence type="ECO:0000256" key="5">
    <source>
        <dbReference type="ARBA" id="ARBA00022801"/>
    </source>
</evidence>